<evidence type="ECO:0000256" key="4">
    <source>
        <dbReference type="RuleBase" id="RU362116"/>
    </source>
</evidence>
<feature type="domain" description="Flagellar basal-body/hook protein C-terminal" evidence="6">
    <location>
        <begin position="343"/>
        <end position="386"/>
    </location>
</feature>
<feature type="domain" description="Flagellar hook protein FlgE/F/G-like D1" evidence="7">
    <location>
        <begin position="96"/>
        <end position="160"/>
    </location>
</feature>
<evidence type="ECO:0000256" key="1">
    <source>
        <dbReference type="ARBA" id="ARBA00004117"/>
    </source>
</evidence>
<dbReference type="NCBIfam" id="TIGR03506">
    <property type="entry name" value="FlgEFG_subfam"/>
    <property type="match status" value="1"/>
</dbReference>
<dbReference type="PANTHER" id="PTHR30435:SF1">
    <property type="entry name" value="FLAGELLAR HOOK PROTEIN FLGE"/>
    <property type="match status" value="1"/>
</dbReference>
<name>A0ABP7ZII2_9MICO</name>
<accession>A0ABP7ZII2</accession>
<evidence type="ECO:0000256" key="3">
    <source>
        <dbReference type="ARBA" id="ARBA00023143"/>
    </source>
</evidence>
<evidence type="ECO:0000256" key="2">
    <source>
        <dbReference type="ARBA" id="ARBA00009677"/>
    </source>
</evidence>
<keyword evidence="8" id="KW-0969">Cilium</keyword>
<dbReference type="PANTHER" id="PTHR30435">
    <property type="entry name" value="FLAGELLAR PROTEIN"/>
    <property type="match status" value="1"/>
</dbReference>
<dbReference type="InterPro" id="IPR001444">
    <property type="entry name" value="Flag_bb_rod_N"/>
</dbReference>
<reference evidence="8" key="1">
    <citation type="journal article" date="2014" name="Int. J. Syst. Evol. Microbiol.">
        <title>Complete genome of a new Firmicutes species belonging to the dominant human colonic microbiota ('Ruminococcus bicirculans') reveals two chromosomes and a selective capacity to utilize plant glucans.</title>
        <authorList>
            <consortium name="NISC Comparative Sequencing Program"/>
            <person name="Wegmann U."/>
            <person name="Louis P."/>
            <person name="Goesmann A."/>
            <person name="Henrissat B."/>
            <person name="Duncan S.H."/>
            <person name="Flint H.J."/>
        </authorList>
    </citation>
    <scope>NUCLEOTIDE SEQUENCE</scope>
    <source>
        <strain evidence="8">JCM 17590</strain>
    </source>
</reference>
<evidence type="ECO:0000259" key="5">
    <source>
        <dbReference type="Pfam" id="PF00460"/>
    </source>
</evidence>
<comment type="caution">
    <text evidence="8">The sequence shown here is derived from an EMBL/GenBank/DDBJ whole genome shotgun (WGS) entry which is preliminary data.</text>
</comment>
<evidence type="ECO:0000313" key="9">
    <source>
        <dbReference type="Proteomes" id="UP001415169"/>
    </source>
</evidence>
<reference evidence="8" key="2">
    <citation type="submission" date="2023-12" db="EMBL/GenBank/DDBJ databases">
        <authorList>
            <person name="Sun Q."/>
            <person name="Inoue M."/>
        </authorList>
    </citation>
    <scope>NUCLEOTIDE SEQUENCE</scope>
    <source>
        <strain evidence="8">JCM 17590</strain>
    </source>
</reference>
<dbReference type="PROSITE" id="PS00588">
    <property type="entry name" value="FLAGELLA_BB_ROD"/>
    <property type="match status" value="1"/>
</dbReference>
<keyword evidence="8" id="KW-0282">Flagellum</keyword>
<dbReference type="InterPro" id="IPR037925">
    <property type="entry name" value="FlgE/F/G-like"/>
</dbReference>
<dbReference type="Pfam" id="PF06429">
    <property type="entry name" value="Flg_bbr_C"/>
    <property type="match status" value="1"/>
</dbReference>
<dbReference type="SUPFAM" id="SSF117143">
    <property type="entry name" value="Flagellar hook protein flgE"/>
    <property type="match status" value="1"/>
</dbReference>
<dbReference type="Proteomes" id="UP001415169">
    <property type="component" value="Unassembled WGS sequence"/>
</dbReference>
<dbReference type="RefSeq" id="WP_344790777.1">
    <property type="nucleotide sequence ID" value="NZ_BAABBV010000001.1"/>
</dbReference>
<dbReference type="Pfam" id="PF22692">
    <property type="entry name" value="LlgE_F_G_D1"/>
    <property type="match status" value="1"/>
</dbReference>
<evidence type="ECO:0000313" key="8">
    <source>
        <dbReference type="EMBL" id="GAA4158451.1"/>
    </source>
</evidence>
<organism evidence="8 9">
    <name type="scientific">Gryllotalpicola daejeonensis</name>
    <dbReference type="NCBI Taxonomy" id="993087"/>
    <lineage>
        <taxon>Bacteria</taxon>
        <taxon>Bacillati</taxon>
        <taxon>Actinomycetota</taxon>
        <taxon>Actinomycetes</taxon>
        <taxon>Micrococcales</taxon>
        <taxon>Microbacteriaceae</taxon>
        <taxon>Gryllotalpicola</taxon>
    </lineage>
</organism>
<protein>
    <recommendedName>
        <fullName evidence="4">Flagellar hook protein FlgE</fullName>
    </recommendedName>
</protein>
<sequence>MLRSLYSGISGLQAHQTMLDVTGNNIANVNTVGFKSSAVEFEDTLSQVVGGATAPGAQLGGSNPAQIGLGVKVAGISTNFTQGSAESTGKPTDLMLNGDGFFVVNVGGTNEYTRAGDFDFDSSGQLVSLSGGLVQGWTADAAGNINTGGAIGNIVLPTNSVAPAATTTKAQFSGNLPSNAAAGTVVSRDLDVYDAAGHKTTQSLTFTSDGAGNWDVKSGAADLGTLTFSNGTLTSGATLADGPITLDVSKVTGYSDLSTLALDGQNGHGAGTLTGYSIGNDGTITGSYSNGAMQAIARISIANFTNPGGLQKAGGSFYTQSPNSGAMTLGSAGDAGFGSLSGGYLEASNVDLSQEFTNLIVAQRGFQANARIITTSDSVLQELVDLKRQ</sequence>
<feature type="domain" description="Flagellar basal body rod protein N-terminal" evidence="5">
    <location>
        <begin position="5"/>
        <end position="35"/>
    </location>
</feature>
<evidence type="ECO:0000259" key="7">
    <source>
        <dbReference type="Pfam" id="PF22692"/>
    </source>
</evidence>
<keyword evidence="8" id="KW-0966">Cell projection</keyword>
<comment type="subcellular location">
    <subcellularLocation>
        <location evidence="1 4">Bacterial flagellum basal body</location>
    </subcellularLocation>
</comment>
<comment type="similarity">
    <text evidence="2 4">Belongs to the flagella basal body rod proteins family.</text>
</comment>
<dbReference type="InterPro" id="IPR019776">
    <property type="entry name" value="Flagellar_basal_body_rod_CS"/>
</dbReference>
<gene>
    <name evidence="8" type="primary">flgE</name>
    <name evidence="8" type="ORF">GCM10022286_11350</name>
</gene>
<dbReference type="EMBL" id="BAABBV010000001">
    <property type="protein sequence ID" value="GAA4158451.1"/>
    <property type="molecule type" value="Genomic_DNA"/>
</dbReference>
<comment type="function">
    <text evidence="4">A flexible structure which links the flagellar filament to the drive apparatus in the basal body.</text>
</comment>
<dbReference type="InterPro" id="IPR010930">
    <property type="entry name" value="Flg_bb/hook_C_dom"/>
</dbReference>
<dbReference type="InterPro" id="IPR020013">
    <property type="entry name" value="Flagellar_FlgE/F/G"/>
</dbReference>
<keyword evidence="3 4" id="KW-0975">Bacterial flagellum</keyword>
<dbReference type="InterPro" id="IPR053967">
    <property type="entry name" value="LlgE_F_G-like_D1"/>
</dbReference>
<evidence type="ECO:0000259" key="6">
    <source>
        <dbReference type="Pfam" id="PF06429"/>
    </source>
</evidence>
<keyword evidence="9" id="KW-1185">Reference proteome</keyword>
<dbReference type="Pfam" id="PF00460">
    <property type="entry name" value="Flg_bb_rod"/>
    <property type="match status" value="1"/>
</dbReference>
<proteinExistence type="inferred from homology"/>